<comment type="caution">
    <text evidence="4">The sequence shown here is derived from an EMBL/GenBank/DDBJ whole genome shotgun (WGS) entry which is preliminary data.</text>
</comment>
<keyword evidence="5" id="KW-1185">Reference proteome</keyword>
<dbReference type="InterPro" id="IPR038404">
    <property type="entry name" value="TRAP_DctP_sf"/>
</dbReference>
<dbReference type="EMBL" id="CASHTH010001372">
    <property type="protein sequence ID" value="CAI8014561.1"/>
    <property type="molecule type" value="Genomic_DNA"/>
</dbReference>
<evidence type="ECO:0000256" key="3">
    <source>
        <dbReference type="SAM" id="SignalP"/>
    </source>
</evidence>
<evidence type="ECO:0000256" key="2">
    <source>
        <dbReference type="SAM" id="MobiDB-lite"/>
    </source>
</evidence>
<evidence type="ECO:0000313" key="4">
    <source>
        <dbReference type="EMBL" id="CAI8014561.1"/>
    </source>
</evidence>
<dbReference type="Gene3D" id="3.40.190.170">
    <property type="entry name" value="Bacterial extracellular solute-binding protein, family 7"/>
    <property type="match status" value="1"/>
</dbReference>
<reference evidence="4" key="1">
    <citation type="submission" date="2023-03" db="EMBL/GenBank/DDBJ databases">
        <authorList>
            <person name="Steffen K."/>
            <person name="Cardenas P."/>
        </authorList>
    </citation>
    <scope>NUCLEOTIDE SEQUENCE</scope>
</reference>
<evidence type="ECO:0000256" key="1">
    <source>
        <dbReference type="ARBA" id="ARBA00022729"/>
    </source>
</evidence>
<dbReference type="AlphaFoldDB" id="A0AA35WER6"/>
<dbReference type="Pfam" id="PF03480">
    <property type="entry name" value="DctP"/>
    <property type="match status" value="1"/>
</dbReference>
<dbReference type="PANTHER" id="PTHR33376:SF4">
    <property type="entry name" value="SIALIC ACID-BINDING PERIPLASMIC PROTEIN SIAP"/>
    <property type="match status" value="1"/>
</dbReference>
<dbReference type="PROSITE" id="PS51257">
    <property type="entry name" value="PROKAR_LIPOPROTEIN"/>
    <property type="match status" value="1"/>
</dbReference>
<dbReference type="InterPro" id="IPR018389">
    <property type="entry name" value="DctP_fam"/>
</dbReference>
<organism evidence="4 5">
    <name type="scientific">Geodia barretti</name>
    <name type="common">Barrett's horny sponge</name>
    <dbReference type="NCBI Taxonomy" id="519541"/>
    <lineage>
        <taxon>Eukaryota</taxon>
        <taxon>Metazoa</taxon>
        <taxon>Porifera</taxon>
        <taxon>Demospongiae</taxon>
        <taxon>Heteroscleromorpha</taxon>
        <taxon>Tetractinellida</taxon>
        <taxon>Astrophorina</taxon>
        <taxon>Geodiidae</taxon>
        <taxon>Geodia</taxon>
    </lineage>
</organism>
<sequence length="503" mass="54570">MRKLWITGVAVLLLFLLSACGGAEQSPAEEAAETEAPAAAPTAAAIPTDTPVPATEAVQATEEPTMVAAQEEQPEVESETTVSAKLQAYADENANGPGAIFVGDFGQLAGPAPEPRLGDFDGNVPLEAIEKHAYIFESQYYQSVLERANLENPTPLVTEGEEFEIQYACINRALLWCALKEDYMFPRVLERTNGQLKLVTTSFPELGLAGPDVHSLVADGTLAMADIAQYIAGAFPAIEIGSLFGIYPTLEHNYIAMAHVTPELSALAVEATEGGQYISLNWHSGNNVFFFSKDPLDTVEAWQKKKIRTPTAAMSSWLGGMEADAQFMAFTEVYTALERGILDAAMTGGDAGFGQRWYEVTDYINGPVISWDNSAMVMNKNEWAKLPEDLQKILLEEAALNELEELRTAAVQHEQGLIKNTTAGLTYRPFSPELQDFAYQNAVLGALMPEWVKRVGGADQPVIDVFNEKIGPIVGMKVNPDGTAVEAPITQPLDNFKAPQYAK</sequence>
<proteinExistence type="predicted"/>
<feature type="chain" id="PRO_5041283430" evidence="3">
    <location>
        <begin position="24"/>
        <end position="503"/>
    </location>
</feature>
<name>A0AA35WER6_GEOBA</name>
<dbReference type="Proteomes" id="UP001174909">
    <property type="component" value="Unassembled WGS sequence"/>
</dbReference>
<feature type="region of interest" description="Disordered" evidence="2">
    <location>
        <begin position="27"/>
        <end position="50"/>
    </location>
</feature>
<dbReference type="NCBIfam" id="NF037995">
    <property type="entry name" value="TRAP_S1"/>
    <property type="match status" value="1"/>
</dbReference>
<keyword evidence="1 3" id="KW-0732">Signal</keyword>
<accession>A0AA35WER6</accession>
<evidence type="ECO:0000313" key="5">
    <source>
        <dbReference type="Proteomes" id="UP001174909"/>
    </source>
</evidence>
<feature type="signal peptide" evidence="3">
    <location>
        <begin position="1"/>
        <end position="23"/>
    </location>
</feature>
<dbReference type="PANTHER" id="PTHR33376">
    <property type="match status" value="1"/>
</dbReference>
<protein>
    <submittedName>
        <fullName evidence="4">Lactate-binding periplasmic protein TTHA0766</fullName>
    </submittedName>
</protein>
<gene>
    <name evidence="4" type="ORF">GBAR_LOCUS9080</name>
</gene>
<dbReference type="GO" id="GO:0055085">
    <property type="term" value="P:transmembrane transport"/>
    <property type="evidence" value="ECO:0007669"/>
    <property type="project" value="InterPro"/>
</dbReference>